<name>A0A4Y2KZH4_ARAVE</name>
<feature type="domain" description="MATH" evidence="2">
    <location>
        <begin position="11"/>
        <end position="140"/>
    </location>
</feature>
<organism evidence="3 4">
    <name type="scientific">Araneus ventricosus</name>
    <name type="common">Orbweaver spider</name>
    <name type="synonym">Epeira ventricosa</name>
    <dbReference type="NCBI Taxonomy" id="182803"/>
    <lineage>
        <taxon>Eukaryota</taxon>
        <taxon>Metazoa</taxon>
        <taxon>Ecdysozoa</taxon>
        <taxon>Arthropoda</taxon>
        <taxon>Chelicerata</taxon>
        <taxon>Arachnida</taxon>
        <taxon>Araneae</taxon>
        <taxon>Araneomorphae</taxon>
        <taxon>Entelegynae</taxon>
        <taxon>Araneoidea</taxon>
        <taxon>Araneidae</taxon>
        <taxon>Araneus</taxon>
    </lineage>
</organism>
<gene>
    <name evidence="3" type="ORF">AVEN_124022_1</name>
</gene>
<keyword evidence="4" id="KW-1185">Reference proteome</keyword>
<dbReference type="InterPro" id="IPR002083">
    <property type="entry name" value="MATH/TRAF_dom"/>
</dbReference>
<dbReference type="InterPro" id="IPR011333">
    <property type="entry name" value="SKP1/BTB/POZ_sf"/>
</dbReference>
<dbReference type="SMART" id="SM00225">
    <property type="entry name" value="BTB"/>
    <property type="match status" value="1"/>
</dbReference>
<dbReference type="Pfam" id="PF22486">
    <property type="entry name" value="MATH_2"/>
    <property type="match status" value="1"/>
</dbReference>
<dbReference type="CDD" id="cd18186">
    <property type="entry name" value="BTB_POZ_ZBTB_KLHL-like"/>
    <property type="match status" value="1"/>
</dbReference>
<evidence type="ECO:0008006" key="5">
    <source>
        <dbReference type="Google" id="ProtNLM"/>
    </source>
</evidence>
<dbReference type="Gene3D" id="2.60.210.10">
    <property type="entry name" value="Apoptosis, Tumor Necrosis Factor Receptor Associated Protein 2, Chain A"/>
    <property type="match status" value="1"/>
</dbReference>
<proteinExistence type="predicted"/>
<feature type="domain" description="BTB" evidence="1">
    <location>
        <begin position="342"/>
        <end position="405"/>
    </location>
</feature>
<dbReference type="InterPro" id="IPR000210">
    <property type="entry name" value="BTB/POZ_dom"/>
</dbReference>
<dbReference type="PROSITE" id="PS50097">
    <property type="entry name" value="BTB"/>
    <property type="match status" value="1"/>
</dbReference>
<accession>A0A4Y2KZH4</accession>
<dbReference type="OrthoDB" id="6359816at2759"/>
<evidence type="ECO:0000313" key="4">
    <source>
        <dbReference type="Proteomes" id="UP000499080"/>
    </source>
</evidence>
<evidence type="ECO:0000313" key="3">
    <source>
        <dbReference type="EMBL" id="GBN07450.1"/>
    </source>
</evidence>
<evidence type="ECO:0000259" key="2">
    <source>
        <dbReference type="PROSITE" id="PS50144"/>
    </source>
</evidence>
<dbReference type="SUPFAM" id="SSF49599">
    <property type="entry name" value="TRAF domain-like"/>
    <property type="match status" value="1"/>
</dbReference>
<dbReference type="PANTHER" id="PTHR24413">
    <property type="entry name" value="SPECKLE-TYPE POZ PROTEIN"/>
    <property type="match status" value="1"/>
</dbReference>
<dbReference type="EMBL" id="BGPR01005160">
    <property type="protein sequence ID" value="GBN07450.1"/>
    <property type="molecule type" value="Genomic_DNA"/>
</dbReference>
<protein>
    <recommendedName>
        <fullName evidence="5">Speckle-type POZ protein</fullName>
    </recommendedName>
</protein>
<dbReference type="PROSITE" id="PS50144">
    <property type="entry name" value="MATH"/>
    <property type="match status" value="1"/>
</dbReference>
<dbReference type="InterPro" id="IPR008974">
    <property type="entry name" value="TRAF-like"/>
</dbReference>
<dbReference type="Proteomes" id="UP000499080">
    <property type="component" value="Unassembled WGS sequence"/>
</dbReference>
<dbReference type="AlphaFoldDB" id="A0A4Y2KZH4"/>
<comment type="caution">
    <text evidence="3">The sequence shown here is derived from an EMBL/GenBank/DDBJ whole genome shotgun (WGS) entry which is preliminary data.</text>
</comment>
<dbReference type="GO" id="GO:0030163">
    <property type="term" value="P:protein catabolic process"/>
    <property type="evidence" value="ECO:0007669"/>
    <property type="project" value="UniProtKB-ARBA"/>
</dbReference>
<sequence length="475" mass="54803">MACQFDTERKCFTFKWFLENFEFCEQKTGTFLKSPTFIVDNIEKSKWSLLIYPRGVELENWIALYLNREEDSKGPATIEIDYDFAFLASDGSVLTSESVYKGAFLKDYSDGYPEFEERESVFTKRSTFLPQGVLTIQCRLWKSNGKVRIDEHCIARTRIGVERKKFLWKIKKFSSFNVGQEMTFRLKSTSDDKTIMSLKLFLRKNGSSYSIVIKFINSDKNIVFSTFKSFLVDAQRVDVECGKHEFWFSPAVQSECMLSLSKDTLMDKSTLYLPQNTLTLYCVQAFSVGTVLEEIESTAYECSPSFLMDNLVPGYIKTADIKESSSDLKGDLHSMLQDNILCDITLCAESETFRVHRFILSARSPVFRAMLRNDTKDKAKDEIIIEAAPDTVRHMLLYMYTNSLEGLIWEIAFELYVVAFEYQIMTLMDKCSAFLKSNLRLSNVHNIFQIAHLLGDKELESAAACFIWISQINHF</sequence>
<dbReference type="Gene3D" id="3.30.710.10">
    <property type="entry name" value="Potassium Channel Kv1.1, Chain A"/>
    <property type="match status" value="1"/>
</dbReference>
<dbReference type="SUPFAM" id="SSF54695">
    <property type="entry name" value="POZ domain"/>
    <property type="match status" value="1"/>
</dbReference>
<evidence type="ECO:0000259" key="1">
    <source>
        <dbReference type="PROSITE" id="PS50097"/>
    </source>
</evidence>
<dbReference type="Pfam" id="PF00651">
    <property type="entry name" value="BTB"/>
    <property type="match status" value="1"/>
</dbReference>
<reference evidence="3 4" key="1">
    <citation type="journal article" date="2019" name="Sci. Rep.">
        <title>Orb-weaving spider Araneus ventricosus genome elucidates the spidroin gene catalogue.</title>
        <authorList>
            <person name="Kono N."/>
            <person name="Nakamura H."/>
            <person name="Ohtoshi R."/>
            <person name="Moran D.A.P."/>
            <person name="Shinohara A."/>
            <person name="Yoshida Y."/>
            <person name="Fujiwara M."/>
            <person name="Mori M."/>
            <person name="Tomita M."/>
            <person name="Arakawa K."/>
        </authorList>
    </citation>
    <scope>NUCLEOTIDE SEQUENCE [LARGE SCALE GENOMIC DNA]</scope>
</reference>